<evidence type="ECO:0000256" key="11">
    <source>
        <dbReference type="RuleBase" id="RU362031"/>
    </source>
</evidence>
<keyword evidence="10 11" id="KW-0472">Membrane</keyword>
<reference evidence="13 14" key="1">
    <citation type="journal article" date="2015" name="Genome Announc.">
        <title>Complete Genome Sequence of Sedimenticola thiotaurini Strain SIP-G1, a Polyphosphate- and Polyhydroxyalkanoate-Accumulating Sulfur-Oxidizing Gammaproteobacterium Isolated from Salt Marsh Sediments.</title>
        <authorList>
            <person name="Flood B.E."/>
            <person name="Jones D.S."/>
            <person name="Bailey J.V."/>
        </authorList>
    </citation>
    <scope>NUCLEOTIDE SEQUENCE [LARGE SCALE GENOMIC DNA]</scope>
    <source>
        <strain evidence="13 14">SIP-G1</strain>
    </source>
</reference>
<evidence type="ECO:0000256" key="6">
    <source>
        <dbReference type="ARBA" id="ARBA00022801"/>
    </source>
</evidence>
<keyword evidence="5 11" id="KW-0812">Transmembrane</keyword>
<feature type="transmembrane region" description="Helical" evidence="11">
    <location>
        <begin position="396"/>
        <end position="417"/>
    </location>
</feature>
<keyword evidence="7 11" id="KW-0862">Zinc</keyword>
<dbReference type="GO" id="GO:0046872">
    <property type="term" value="F:metal ion binding"/>
    <property type="evidence" value="ECO:0007669"/>
    <property type="project" value="UniProtKB-KW"/>
</dbReference>
<dbReference type="Proteomes" id="UP000034410">
    <property type="component" value="Chromosome"/>
</dbReference>
<evidence type="ECO:0000259" key="12">
    <source>
        <dbReference type="PROSITE" id="PS50106"/>
    </source>
</evidence>
<accession>A0A0F7JXH2</accession>
<feature type="domain" description="PDZ" evidence="12">
    <location>
        <begin position="216"/>
        <end position="296"/>
    </location>
</feature>
<keyword evidence="4" id="KW-0645">Protease</keyword>
<feature type="transmembrane region" description="Helical" evidence="11">
    <location>
        <begin position="110"/>
        <end position="135"/>
    </location>
</feature>
<dbReference type="InterPro" id="IPR041489">
    <property type="entry name" value="PDZ_6"/>
</dbReference>
<dbReference type="EC" id="3.4.24.-" evidence="11"/>
<dbReference type="PROSITE" id="PS50106">
    <property type="entry name" value="PDZ"/>
    <property type="match status" value="1"/>
</dbReference>
<dbReference type="CDD" id="cd23081">
    <property type="entry name" value="cpPDZ_EcRseP-like"/>
    <property type="match status" value="1"/>
</dbReference>
<evidence type="ECO:0000256" key="7">
    <source>
        <dbReference type="ARBA" id="ARBA00022833"/>
    </source>
</evidence>
<comment type="subcellular location">
    <subcellularLocation>
        <location evidence="2">Membrane</location>
        <topology evidence="2">Multi-pass membrane protein</topology>
    </subcellularLocation>
</comment>
<sequence>MSSFLFTIASFIVALAILIAVHEFGHFWVARKLGVKVLRFSIGFGKPLLSFRGRAPASEASPGEQLTEADLGTEYVLAAIPLGGYVKMLDEREGDVPSRYLDRAFNRQSVAVRSAIVVAGPLFNFLFALLAFWFIGVYGDTGTRPWIGQVDETTLAAQAGFSADDEILSVGGTRTPTWETAVYTLLSDASSGDDVLVNVRDASGTERTRILPGGQLLTLAEDGRLLERIGLSPKRPIIEPVIGQVVAGEAAESAGIQAGDRVLSIDGQAVNSWAQLVEYIQKHPGSLVTMEISRAGVQQAVQLIVGQLKRGDQTVGRIGAGPEVPEGLFDDYRVEVRYGPLEAVTMAAAKTGDMSLFMLKMLGRMLTGEISVRNLSGPISIAQTAGRTASFGLTQFLKFLALVSISLGVLNLLPVPILDGGHLFYFAIEAIKGSPVSEVAQAFGQRIGMAILLGLMTLAFYVDITRLFNS</sequence>
<name>A0A0F7JXH2_9GAMM</name>
<dbReference type="PATRIC" id="fig|1543721.4.peg.409"/>
<dbReference type="SMART" id="SM00228">
    <property type="entry name" value="PDZ"/>
    <property type="match status" value="2"/>
</dbReference>
<evidence type="ECO:0000256" key="2">
    <source>
        <dbReference type="ARBA" id="ARBA00004141"/>
    </source>
</evidence>
<protein>
    <recommendedName>
        <fullName evidence="11">Zinc metalloprotease</fullName>
        <ecNumber evidence="11">3.4.24.-</ecNumber>
    </recommendedName>
</protein>
<evidence type="ECO:0000313" key="13">
    <source>
        <dbReference type="EMBL" id="AKH19308.1"/>
    </source>
</evidence>
<dbReference type="GO" id="GO:0006508">
    <property type="term" value="P:proteolysis"/>
    <property type="evidence" value="ECO:0007669"/>
    <property type="project" value="UniProtKB-KW"/>
</dbReference>
<dbReference type="OrthoDB" id="9782003at2"/>
<dbReference type="GO" id="GO:0004222">
    <property type="term" value="F:metalloendopeptidase activity"/>
    <property type="evidence" value="ECO:0007669"/>
    <property type="project" value="InterPro"/>
</dbReference>
<dbReference type="InterPro" id="IPR004387">
    <property type="entry name" value="Pept_M50_Zn"/>
</dbReference>
<gene>
    <name evidence="13" type="ORF">AAY24_01925</name>
</gene>
<evidence type="ECO:0000256" key="10">
    <source>
        <dbReference type="ARBA" id="ARBA00023136"/>
    </source>
</evidence>
<dbReference type="CDD" id="cd06163">
    <property type="entry name" value="S2P-M50_PDZ_RseP-like"/>
    <property type="match status" value="2"/>
</dbReference>
<evidence type="ECO:0000256" key="4">
    <source>
        <dbReference type="ARBA" id="ARBA00022670"/>
    </source>
</evidence>
<dbReference type="KEGG" id="seds:AAY24_01925"/>
<comment type="cofactor">
    <cofactor evidence="1 11">
        <name>Zn(2+)</name>
        <dbReference type="ChEBI" id="CHEBI:29105"/>
    </cofactor>
</comment>
<keyword evidence="14" id="KW-1185">Reference proteome</keyword>
<keyword evidence="9 11" id="KW-0482">Metalloprotease</keyword>
<organism evidence="13 14">
    <name type="scientific">Sedimenticola thiotaurini</name>
    <dbReference type="NCBI Taxonomy" id="1543721"/>
    <lineage>
        <taxon>Bacteria</taxon>
        <taxon>Pseudomonadati</taxon>
        <taxon>Pseudomonadota</taxon>
        <taxon>Gammaproteobacteria</taxon>
        <taxon>Chromatiales</taxon>
        <taxon>Sedimenticolaceae</taxon>
        <taxon>Sedimenticola</taxon>
    </lineage>
</organism>
<proteinExistence type="inferred from homology"/>
<dbReference type="RefSeq" id="WP_046858247.1">
    <property type="nucleotide sequence ID" value="NZ_CP011412.1"/>
</dbReference>
<evidence type="ECO:0000313" key="14">
    <source>
        <dbReference type="Proteomes" id="UP000034410"/>
    </source>
</evidence>
<dbReference type="Gene3D" id="2.30.42.10">
    <property type="match status" value="2"/>
</dbReference>
<dbReference type="PANTHER" id="PTHR42837:SF2">
    <property type="entry name" value="MEMBRANE METALLOPROTEASE ARASP2, CHLOROPLASTIC-RELATED"/>
    <property type="match status" value="1"/>
</dbReference>
<evidence type="ECO:0000256" key="9">
    <source>
        <dbReference type="ARBA" id="ARBA00023049"/>
    </source>
</evidence>
<dbReference type="InterPro" id="IPR008915">
    <property type="entry name" value="Peptidase_M50"/>
</dbReference>
<dbReference type="InterPro" id="IPR036034">
    <property type="entry name" value="PDZ_sf"/>
</dbReference>
<evidence type="ECO:0000256" key="3">
    <source>
        <dbReference type="ARBA" id="ARBA00007931"/>
    </source>
</evidence>
<dbReference type="SUPFAM" id="SSF50156">
    <property type="entry name" value="PDZ domain-like"/>
    <property type="match status" value="2"/>
</dbReference>
<dbReference type="Pfam" id="PF02163">
    <property type="entry name" value="Peptidase_M50"/>
    <property type="match status" value="1"/>
</dbReference>
<dbReference type="GO" id="GO:0016020">
    <property type="term" value="C:membrane"/>
    <property type="evidence" value="ECO:0007669"/>
    <property type="project" value="UniProtKB-SubCell"/>
</dbReference>
<keyword evidence="8 11" id="KW-1133">Transmembrane helix</keyword>
<dbReference type="InterPro" id="IPR001478">
    <property type="entry name" value="PDZ"/>
</dbReference>
<feature type="transmembrane region" description="Helical" evidence="11">
    <location>
        <begin position="443"/>
        <end position="462"/>
    </location>
</feature>
<dbReference type="NCBIfam" id="TIGR00054">
    <property type="entry name" value="RIP metalloprotease RseP"/>
    <property type="match status" value="1"/>
</dbReference>
<evidence type="ECO:0000256" key="1">
    <source>
        <dbReference type="ARBA" id="ARBA00001947"/>
    </source>
</evidence>
<keyword evidence="6 11" id="KW-0378">Hydrolase</keyword>
<evidence type="ECO:0000256" key="5">
    <source>
        <dbReference type="ARBA" id="ARBA00022692"/>
    </source>
</evidence>
<dbReference type="AlphaFoldDB" id="A0A0F7JXH2"/>
<dbReference type="EMBL" id="CP011412">
    <property type="protein sequence ID" value="AKH19308.1"/>
    <property type="molecule type" value="Genomic_DNA"/>
</dbReference>
<evidence type="ECO:0000256" key="8">
    <source>
        <dbReference type="ARBA" id="ARBA00022989"/>
    </source>
</evidence>
<dbReference type="Pfam" id="PF17820">
    <property type="entry name" value="PDZ_6"/>
    <property type="match status" value="1"/>
</dbReference>
<comment type="similarity">
    <text evidence="3 11">Belongs to the peptidase M50B family.</text>
</comment>
<keyword evidence="11" id="KW-0479">Metal-binding</keyword>
<dbReference type="PANTHER" id="PTHR42837">
    <property type="entry name" value="REGULATOR OF SIGMA-E PROTEASE RSEP"/>
    <property type="match status" value="1"/>
</dbReference>